<comment type="function">
    <text evidence="14">Involved in pre-mRNA splicing as component of the spliceosome. Intron-binding spliceosomal protein required to link pre-mRNA splicing and snoRNP (small nucleolar ribonucleoprotein) biogenesis. Plays a key role in position-dependent assembly of intron-encoded box C/D small snoRNP, splicing being required for snoRNP assembly. May act by helping the folding of the snoRNA sequence. Binds to intron of pre-mRNAs in a sequence-independent manner, contacting the region between snoRNA and the branchpoint of introns (40 nucleotides upstream of the branchpoint) during the late stages of splicing. Has ATP-dependent RNA helicase activity and can unwind double-stranded RNA molecules with a 3' overhang (in vitro).</text>
</comment>
<keyword evidence="8" id="KW-0067">ATP-binding</keyword>
<evidence type="ECO:0000256" key="4">
    <source>
        <dbReference type="ARBA" id="ARBA00022728"/>
    </source>
</evidence>
<evidence type="ECO:0000256" key="15">
    <source>
        <dbReference type="ARBA" id="ARBA00061244"/>
    </source>
</evidence>
<dbReference type="EnsemblMetazoa" id="G1630.1">
    <property type="protein sequence ID" value="G1630.1:cds"/>
    <property type="gene ID" value="G1630"/>
</dbReference>
<keyword evidence="22" id="KW-1185">Reference proteome</keyword>
<organism evidence="21 22">
    <name type="scientific">Magallana gigas</name>
    <name type="common">Pacific oyster</name>
    <name type="synonym">Crassostrea gigas</name>
    <dbReference type="NCBI Taxonomy" id="29159"/>
    <lineage>
        <taxon>Eukaryota</taxon>
        <taxon>Metazoa</taxon>
        <taxon>Spiralia</taxon>
        <taxon>Lophotrochozoa</taxon>
        <taxon>Mollusca</taxon>
        <taxon>Bivalvia</taxon>
        <taxon>Autobranchia</taxon>
        <taxon>Pteriomorphia</taxon>
        <taxon>Ostreida</taxon>
        <taxon>Ostreoidea</taxon>
        <taxon>Ostreidae</taxon>
        <taxon>Magallana</taxon>
    </lineage>
</organism>
<evidence type="ECO:0000313" key="22">
    <source>
        <dbReference type="Proteomes" id="UP000005408"/>
    </source>
</evidence>
<dbReference type="InterPro" id="IPR041679">
    <property type="entry name" value="DNA2/NAM7-like_C"/>
</dbReference>
<evidence type="ECO:0000256" key="3">
    <source>
        <dbReference type="ARBA" id="ARBA00022664"/>
    </source>
</evidence>
<evidence type="ECO:0000313" key="21">
    <source>
        <dbReference type="EnsemblMetazoa" id="G1630.1:cds"/>
    </source>
</evidence>
<dbReference type="InterPro" id="IPR041677">
    <property type="entry name" value="DNA2/NAM7_AAA_11"/>
</dbReference>
<dbReference type="GO" id="GO:0005524">
    <property type="term" value="F:ATP binding"/>
    <property type="evidence" value="ECO:0007669"/>
    <property type="project" value="UniProtKB-KW"/>
</dbReference>
<accession>A0A8W8IXI3</accession>
<comment type="subcellular location">
    <subcellularLocation>
        <location evidence="1">Nucleus</location>
        <location evidence="1">Nucleoplasm</location>
    </subcellularLocation>
</comment>
<dbReference type="InterPro" id="IPR047187">
    <property type="entry name" value="SF1_C_Upf1"/>
</dbReference>
<dbReference type="EC" id="3.6.4.13" evidence="2"/>
<evidence type="ECO:0000256" key="5">
    <source>
        <dbReference type="ARBA" id="ARBA00022741"/>
    </source>
</evidence>
<dbReference type="GO" id="GO:0003729">
    <property type="term" value="F:mRNA binding"/>
    <property type="evidence" value="ECO:0007669"/>
    <property type="project" value="TreeGrafter"/>
</dbReference>
<keyword evidence="6" id="KW-0378">Hydrolase</keyword>
<dbReference type="InterPro" id="IPR027417">
    <property type="entry name" value="P-loop_NTPase"/>
</dbReference>
<evidence type="ECO:0000256" key="16">
    <source>
        <dbReference type="ARBA" id="ARBA00063921"/>
    </source>
</evidence>
<dbReference type="AlphaFoldDB" id="A0A8W8IXI3"/>
<reference evidence="21" key="1">
    <citation type="submission" date="2022-08" db="UniProtKB">
        <authorList>
            <consortium name="EnsemblMetazoa"/>
        </authorList>
    </citation>
    <scope>IDENTIFICATION</scope>
    <source>
        <strain evidence="21">05x7-T-G4-1.051#20</strain>
    </source>
</reference>
<evidence type="ECO:0000256" key="8">
    <source>
        <dbReference type="ARBA" id="ARBA00022840"/>
    </source>
</evidence>
<evidence type="ECO:0000256" key="11">
    <source>
        <dbReference type="ARBA" id="ARBA00023187"/>
    </source>
</evidence>
<keyword evidence="10" id="KW-0007">Acetylation</keyword>
<feature type="domain" description="DNA2/NAM7 helicase helicase" evidence="19">
    <location>
        <begin position="27"/>
        <end position="113"/>
    </location>
</feature>
<keyword evidence="7" id="KW-0347">Helicase</keyword>
<dbReference type="FunFam" id="3.40.50.300:FF:000396">
    <property type="entry name" value="RNA helicase aquarius"/>
    <property type="match status" value="1"/>
</dbReference>
<protein>
    <recommendedName>
        <fullName evidence="17">RNA helicase aquarius</fullName>
        <ecNumber evidence="2">3.6.4.13</ecNumber>
    </recommendedName>
    <alternativeName>
        <fullName evidence="18">Intron-binding protein of 160 kDa</fullName>
    </alternativeName>
</protein>
<evidence type="ECO:0000256" key="9">
    <source>
        <dbReference type="ARBA" id="ARBA00022884"/>
    </source>
</evidence>
<evidence type="ECO:0000256" key="6">
    <source>
        <dbReference type="ARBA" id="ARBA00022801"/>
    </source>
</evidence>
<dbReference type="GO" id="GO:0003724">
    <property type="term" value="F:RNA helicase activity"/>
    <property type="evidence" value="ECO:0007669"/>
    <property type="project" value="UniProtKB-EC"/>
</dbReference>
<dbReference type="Pfam" id="PF13087">
    <property type="entry name" value="AAA_12"/>
    <property type="match status" value="1"/>
</dbReference>
<dbReference type="GO" id="GO:0006397">
    <property type="term" value="P:mRNA processing"/>
    <property type="evidence" value="ECO:0007669"/>
    <property type="project" value="UniProtKB-KW"/>
</dbReference>
<evidence type="ECO:0000256" key="2">
    <source>
        <dbReference type="ARBA" id="ARBA00012552"/>
    </source>
</evidence>
<evidence type="ECO:0000256" key="1">
    <source>
        <dbReference type="ARBA" id="ARBA00004642"/>
    </source>
</evidence>
<evidence type="ECO:0000256" key="10">
    <source>
        <dbReference type="ARBA" id="ARBA00022990"/>
    </source>
</evidence>
<dbReference type="Gene3D" id="3.40.50.300">
    <property type="entry name" value="P-loop containing nucleotide triphosphate hydrolases"/>
    <property type="match status" value="2"/>
</dbReference>
<evidence type="ECO:0000256" key="18">
    <source>
        <dbReference type="ARBA" id="ARBA00083796"/>
    </source>
</evidence>
<feature type="domain" description="DNA2/NAM7 helicase-like C-terminal" evidence="20">
    <location>
        <begin position="165"/>
        <end position="287"/>
    </location>
</feature>
<evidence type="ECO:0000256" key="17">
    <source>
        <dbReference type="ARBA" id="ARBA00069875"/>
    </source>
</evidence>
<keyword evidence="4" id="KW-0747">Spliceosome</keyword>
<dbReference type="GO" id="GO:0005654">
    <property type="term" value="C:nucleoplasm"/>
    <property type="evidence" value="ECO:0007669"/>
    <property type="project" value="UniProtKB-SubCell"/>
</dbReference>
<dbReference type="GO" id="GO:0016787">
    <property type="term" value="F:hydrolase activity"/>
    <property type="evidence" value="ECO:0007669"/>
    <property type="project" value="UniProtKB-KW"/>
</dbReference>
<dbReference type="SUPFAM" id="SSF52540">
    <property type="entry name" value="P-loop containing nucleoside triphosphate hydrolases"/>
    <property type="match status" value="1"/>
</dbReference>
<dbReference type="CDD" id="cd18808">
    <property type="entry name" value="SF1_C_Upf1"/>
    <property type="match status" value="1"/>
</dbReference>
<keyword evidence="11" id="KW-0508">mRNA splicing</keyword>
<evidence type="ECO:0000256" key="13">
    <source>
        <dbReference type="ARBA" id="ARBA00047984"/>
    </source>
</evidence>
<keyword evidence="12" id="KW-0539">Nucleus</keyword>
<dbReference type="InterPro" id="IPR045055">
    <property type="entry name" value="DNA2/NAM7-like"/>
</dbReference>
<evidence type="ECO:0000256" key="14">
    <source>
        <dbReference type="ARBA" id="ARBA00057313"/>
    </source>
</evidence>
<comment type="catalytic activity">
    <reaction evidence="13">
        <text>ATP + H2O = ADP + phosphate + H(+)</text>
        <dbReference type="Rhea" id="RHEA:13065"/>
        <dbReference type="ChEBI" id="CHEBI:15377"/>
        <dbReference type="ChEBI" id="CHEBI:15378"/>
        <dbReference type="ChEBI" id="CHEBI:30616"/>
        <dbReference type="ChEBI" id="CHEBI:43474"/>
        <dbReference type="ChEBI" id="CHEBI:456216"/>
        <dbReference type="EC" id="3.6.4.13"/>
    </reaction>
</comment>
<evidence type="ECO:0000259" key="19">
    <source>
        <dbReference type="Pfam" id="PF13086"/>
    </source>
</evidence>
<dbReference type="PANTHER" id="PTHR10887">
    <property type="entry name" value="DNA2/NAM7 HELICASE FAMILY"/>
    <property type="match status" value="1"/>
</dbReference>
<sequence>MDMAEGCFRHIKKIFTQLEEFRAFELLRSGSDRDEYLLIKEAKIIAMTRTHAALKRRDLVSIGFKFDNILMEESAQILEIETFIPLLLQNPEDNNNRLKRWIMIGDHHELPPCHQEHGVPEVLIASLYNWRYKKLGSLSHVMVHPEYKKANAGFVFDYQLIDVHDFNGVGESEPNPFFYQNLGEAEYVVATFMYMRLLGYPAEKISILTTYNGQKHLIRDVIKQRCGRNQFIGTPHKVTTVDRYQGQQNDYILLSLVRTKTVGHLRDVRRLVVAMSRARLGLYVFGRVSLFSNCFELTPTFNKLMARPLQLHIVPSEVYPPSRKMNEPIKGEAMIMKNMPQMAQFVYDFYNQKINRLMSQHEGGRQTKAEPLETPPIIEEIKEEMLETQPVESQDVKIKG</sequence>
<keyword evidence="5" id="KW-0547">Nucleotide-binding</keyword>
<comment type="subunit">
    <text evidence="16">Identified in the spliceosome C complex. Component of the XAB2 complex, a multimeric protein complex composed of XAB2, PRPF19, AQR, ZNF830, ISY1, and PPIE. Identified in a pentameric intron-binding (IB) complex composed of AQR, XAB2, ISY1, ZNF830 and PPIE that is incorporated into the spliceosome as a preassembled complex. The IB complex does not contain PRPF19. Within the spliceosome, interacts with SNRPA1, SF3B1, SF3B3, SF3A1 and SF3A2.</text>
</comment>
<dbReference type="Pfam" id="PF13086">
    <property type="entry name" value="AAA_11"/>
    <property type="match status" value="1"/>
</dbReference>
<dbReference type="GO" id="GO:0008380">
    <property type="term" value="P:RNA splicing"/>
    <property type="evidence" value="ECO:0007669"/>
    <property type="project" value="UniProtKB-KW"/>
</dbReference>
<keyword evidence="9" id="KW-0694">RNA-binding</keyword>
<evidence type="ECO:0000256" key="12">
    <source>
        <dbReference type="ARBA" id="ARBA00023242"/>
    </source>
</evidence>
<evidence type="ECO:0000256" key="7">
    <source>
        <dbReference type="ARBA" id="ARBA00022806"/>
    </source>
</evidence>
<dbReference type="Proteomes" id="UP000005408">
    <property type="component" value="Unassembled WGS sequence"/>
</dbReference>
<dbReference type="GO" id="GO:0071013">
    <property type="term" value="C:catalytic step 2 spliceosome"/>
    <property type="evidence" value="ECO:0007669"/>
    <property type="project" value="TreeGrafter"/>
</dbReference>
<dbReference type="PANTHER" id="PTHR10887:SF5">
    <property type="entry name" value="RNA HELICASE AQUARIUS"/>
    <property type="match status" value="1"/>
</dbReference>
<name>A0A8W8IXI3_MAGGI</name>
<comment type="similarity">
    <text evidence="15">Belongs to the CWF11 family.</text>
</comment>
<keyword evidence="3" id="KW-0507">mRNA processing</keyword>
<evidence type="ECO:0000259" key="20">
    <source>
        <dbReference type="Pfam" id="PF13087"/>
    </source>
</evidence>
<proteinExistence type="inferred from homology"/>